<dbReference type="InterPro" id="IPR000835">
    <property type="entry name" value="HTH_MarR-typ"/>
</dbReference>
<dbReference type="InterPro" id="IPR036388">
    <property type="entry name" value="WH-like_DNA-bd_sf"/>
</dbReference>
<keyword evidence="2" id="KW-0238">DNA-binding</keyword>
<accession>A0AAU7GFH3</accession>
<sequence>MDQHDIEAAEHRPENWPLGRLLGAASRAVERAWADALEARGLTHAGLVALHLLESGFDSQADLARLAQVEAQTMSRTVDRLVREGLVTRTPDPLDRRRHVLAVTPAGRSAFEAVRGLEQDVFPAVDDPEALRAALVQIVRSART</sequence>
<evidence type="ECO:0000256" key="3">
    <source>
        <dbReference type="ARBA" id="ARBA00023163"/>
    </source>
</evidence>
<keyword evidence="1" id="KW-0805">Transcription regulation</keyword>
<dbReference type="GO" id="GO:0003677">
    <property type="term" value="F:DNA binding"/>
    <property type="evidence" value="ECO:0007669"/>
    <property type="project" value="UniProtKB-KW"/>
</dbReference>
<feature type="domain" description="HTH marR-type" evidence="4">
    <location>
        <begin position="15"/>
        <end position="144"/>
    </location>
</feature>
<dbReference type="Pfam" id="PF12802">
    <property type="entry name" value="MarR_2"/>
    <property type="match status" value="1"/>
</dbReference>
<dbReference type="AlphaFoldDB" id="A0AAU7GFH3"/>
<dbReference type="InterPro" id="IPR036390">
    <property type="entry name" value="WH_DNA-bd_sf"/>
</dbReference>
<organism evidence="5">
    <name type="scientific">Leifsonia sp. NPDC080035</name>
    <dbReference type="NCBI Taxonomy" id="3143936"/>
    <lineage>
        <taxon>Bacteria</taxon>
        <taxon>Bacillati</taxon>
        <taxon>Actinomycetota</taxon>
        <taxon>Actinomycetes</taxon>
        <taxon>Micrococcales</taxon>
        <taxon>Microbacteriaceae</taxon>
        <taxon>Leifsonia</taxon>
    </lineage>
</organism>
<dbReference type="InterPro" id="IPR039422">
    <property type="entry name" value="MarR/SlyA-like"/>
</dbReference>
<keyword evidence="3" id="KW-0804">Transcription</keyword>
<dbReference type="PANTHER" id="PTHR33164">
    <property type="entry name" value="TRANSCRIPTIONAL REGULATOR, MARR FAMILY"/>
    <property type="match status" value="1"/>
</dbReference>
<name>A0AAU7GFH3_9MICO</name>
<gene>
    <name evidence="5" type="ORF">AAME72_04625</name>
</gene>
<protein>
    <submittedName>
        <fullName evidence="5">MarR family transcriptional regulator</fullName>
    </submittedName>
</protein>
<dbReference type="Gene3D" id="1.10.10.10">
    <property type="entry name" value="Winged helix-like DNA-binding domain superfamily/Winged helix DNA-binding domain"/>
    <property type="match status" value="1"/>
</dbReference>
<dbReference type="PROSITE" id="PS50995">
    <property type="entry name" value="HTH_MARR_2"/>
    <property type="match status" value="1"/>
</dbReference>
<evidence type="ECO:0000256" key="2">
    <source>
        <dbReference type="ARBA" id="ARBA00023125"/>
    </source>
</evidence>
<dbReference type="GO" id="GO:0003700">
    <property type="term" value="F:DNA-binding transcription factor activity"/>
    <property type="evidence" value="ECO:0007669"/>
    <property type="project" value="InterPro"/>
</dbReference>
<evidence type="ECO:0000313" key="5">
    <source>
        <dbReference type="EMBL" id="XBM49146.1"/>
    </source>
</evidence>
<evidence type="ECO:0000256" key="1">
    <source>
        <dbReference type="ARBA" id="ARBA00023015"/>
    </source>
</evidence>
<dbReference type="EMBL" id="CP157390">
    <property type="protein sequence ID" value="XBM49146.1"/>
    <property type="molecule type" value="Genomic_DNA"/>
</dbReference>
<dbReference type="InterPro" id="IPR023187">
    <property type="entry name" value="Tscrpt_reg_MarR-type_CS"/>
</dbReference>
<dbReference type="RefSeq" id="WP_348789066.1">
    <property type="nucleotide sequence ID" value="NZ_CP157390.1"/>
</dbReference>
<dbReference type="SMART" id="SM00347">
    <property type="entry name" value="HTH_MARR"/>
    <property type="match status" value="1"/>
</dbReference>
<dbReference type="GO" id="GO:0006950">
    <property type="term" value="P:response to stress"/>
    <property type="evidence" value="ECO:0007669"/>
    <property type="project" value="TreeGrafter"/>
</dbReference>
<dbReference type="SUPFAM" id="SSF46785">
    <property type="entry name" value="Winged helix' DNA-binding domain"/>
    <property type="match status" value="1"/>
</dbReference>
<reference evidence="5" key="1">
    <citation type="submission" date="2024-05" db="EMBL/GenBank/DDBJ databases">
        <title>The Natural Products Discovery Center: Release of the First 8490 Sequenced Strains for Exploring Actinobacteria Biosynthetic Diversity.</title>
        <authorList>
            <person name="Kalkreuter E."/>
            <person name="Kautsar S.A."/>
            <person name="Yang D."/>
            <person name="Bader C.D."/>
            <person name="Teijaro C.N."/>
            <person name="Fluegel L."/>
            <person name="Davis C.M."/>
            <person name="Simpson J.R."/>
            <person name="Lauterbach L."/>
            <person name="Steele A.D."/>
            <person name="Gui C."/>
            <person name="Meng S."/>
            <person name="Li G."/>
            <person name="Viehrig K."/>
            <person name="Ye F."/>
            <person name="Su P."/>
            <person name="Kiefer A.F."/>
            <person name="Nichols A."/>
            <person name="Cepeda A.J."/>
            <person name="Yan W."/>
            <person name="Fan B."/>
            <person name="Jiang Y."/>
            <person name="Adhikari A."/>
            <person name="Zheng C.-J."/>
            <person name="Schuster L."/>
            <person name="Cowan T.M."/>
            <person name="Smanski M.J."/>
            <person name="Chevrette M.G."/>
            <person name="de Carvalho L.P.S."/>
            <person name="Shen B."/>
        </authorList>
    </citation>
    <scope>NUCLEOTIDE SEQUENCE</scope>
    <source>
        <strain evidence="5">NPDC080035</strain>
    </source>
</reference>
<dbReference type="PROSITE" id="PS01117">
    <property type="entry name" value="HTH_MARR_1"/>
    <property type="match status" value="1"/>
</dbReference>
<dbReference type="PANTHER" id="PTHR33164:SF43">
    <property type="entry name" value="HTH-TYPE TRANSCRIPTIONAL REPRESSOR YETL"/>
    <property type="match status" value="1"/>
</dbReference>
<proteinExistence type="predicted"/>
<evidence type="ECO:0000259" key="4">
    <source>
        <dbReference type="PROSITE" id="PS50995"/>
    </source>
</evidence>